<dbReference type="OrthoDB" id="264270at2"/>
<accession>A0A517Z377</accession>
<name>A0A517Z377_9PLAN</name>
<evidence type="ECO:0000256" key="1">
    <source>
        <dbReference type="SAM" id="SignalP"/>
    </source>
</evidence>
<feature type="chain" id="PRO_5021800719" evidence="1">
    <location>
        <begin position="28"/>
        <end position="468"/>
    </location>
</feature>
<dbReference type="Pfam" id="PF04734">
    <property type="entry name" value="Ceramidase_alk"/>
    <property type="match status" value="1"/>
</dbReference>
<sequence precursor="true">MFRTIRLFAALAGVIIAATTIPDSARADDAATDGWRAGSAAVVITPKQPMWMAGYAARNKPAEGTLQDLYAKALAVEDTRGKRAVIITCDLIGIPRELREELEAKLQEKHGLPSESLLLNASHTHSGPELRARKAAVYELGADRIRQAEDYQQFLIGQMMDVVDQALEKLAPSTLTYQRARCGFAMNRRLPTDSGYRNSPNPDGPIDHDVPVLTVRDADGKLQTILFGYACHNTTLGIYQFNGDYAGWAQEYVEAAHPGATAMFMTGCGADQNPYPRRTVEVAKQHGRALANAVHAALETPPHNVSGPLRMALEHVTLQFAEPASREELHKQQQDGNKYVRRHASLLLDELDRTGTIRTEYDYPIQAIAFGDDLLMYALAGETVVDYSLKLKSQHAGENVWVAGYSNDVFGYVPSLRVLREGGYEGGGAFVYTAFPGPFDETVEDRITTGLEAVTSRVWSSASETSSR</sequence>
<dbReference type="GO" id="GO:0017040">
    <property type="term" value="F:N-acylsphingosine amidohydrolase activity"/>
    <property type="evidence" value="ECO:0007669"/>
    <property type="project" value="UniProtKB-EC"/>
</dbReference>
<protein>
    <submittedName>
        <fullName evidence="3">Neutral ceramidase</fullName>
        <ecNumber evidence="3">3.5.1.23</ecNumber>
    </submittedName>
</protein>
<evidence type="ECO:0000259" key="2">
    <source>
        <dbReference type="Pfam" id="PF04734"/>
    </source>
</evidence>
<keyword evidence="4" id="KW-1185">Reference proteome</keyword>
<dbReference type="Proteomes" id="UP000320496">
    <property type="component" value="Chromosome"/>
</dbReference>
<evidence type="ECO:0000313" key="3">
    <source>
        <dbReference type="EMBL" id="QDU36925.1"/>
    </source>
</evidence>
<dbReference type="EC" id="3.5.1.23" evidence="3"/>
<keyword evidence="1" id="KW-0732">Signal</keyword>
<keyword evidence="3" id="KW-0378">Hydrolase</keyword>
<evidence type="ECO:0000313" key="4">
    <source>
        <dbReference type="Proteomes" id="UP000320496"/>
    </source>
</evidence>
<organism evidence="3 4">
    <name type="scientific">Maioricimonas rarisocia</name>
    <dbReference type="NCBI Taxonomy" id="2528026"/>
    <lineage>
        <taxon>Bacteria</taxon>
        <taxon>Pseudomonadati</taxon>
        <taxon>Planctomycetota</taxon>
        <taxon>Planctomycetia</taxon>
        <taxon>Planctomycetales</taxon>
        <taxon>Planctomycetaceae</taxon>
        <taxon>Maioricimonas</taxon>
    </lineage>
</organism>
<feature type="domain" description="Neutral/alkaline non-lysosomal ceramidase N-terminal" evidence="2">
    <location>
        <begin position="49"/>
        <end position="258"/>
    </location>
</feature>
<gene>
    <name evidence="3" type="ORF">Mal4_12260</name>
</gene>
<dbReference type="KEGG" id="mri:Mal4_12260"/>
<dbReference type="InterPro" id="IPR031329">
    <property type="entry name" value="NEUT/ALK_ceramidase_N"/>
</dbReference>
<feature type="signal peptide" evidence="1">
    <location>
        <begin position="1"/>
        <end position="27"/>
    </location>
</feature>
<dbReference type="RefSeq" id="WP_145367534.1">
    <property type="nucleotide sequence ID" value="NZ_CP036275.1"/>
</dbReference>
<reference evidence="3 4" key="1">
    <citation type="submission" date="2019-02" db="EMBL/GenBank/DDBJ databases">
        <title>Deep-cultivation of Planctomycetes and their phenomic and genomic characterization uncovers novel biology.</title>
        <authorList>
            <person name="Wiegand S."/>
            <person name="Jogler M."/>
            <person name="Boedeker C."/>
            <person name="Pinto D."/>
            <person name="Vollmers J."/>
            <person name="Rivas-Marin E."/>
            <person name="Kohn T."/>
            <person name="Peeters S.H."/>
            <person name="Heuer A."/>
            <person name="Rast P."/>
            <person name="Oberbeckmann S."/>
            <person name="Bunk B."/>
            <person name="Jeske O."/>
            <person name="Meyerdierks A."/>
            <person name="Storesund J.E."/>
            <person name="Kallscheuer N."/>
            <person name="Luecker S."/>
            <person name="Lage O.M."/>
            <person name="Pohl T."/>
            <person name="Merkel B.J."/>
            <person name="Hornburger P."/>
            <person name="Mueller R.-W."/>
            <person name="Bruemmer F."/>
            <person name="Labrenz M."/>
            <person name="Spormann A.M."/>
            <person name="Op den Camp H."/>
            <person name="Overmann J."/>
            <person name="Amann R."/>
            <person name="Jetten M.S.M."/>
            <person name="Mascher T."/>
            <person name="Medema M.H."/>
            <person name="Devos D.P."/>
            <person name="Kaster A.-K."/>
            <person name="Ovreas L."/>
            <person name="Rohde M."/>
            <person name="Galperin M.Y."/>
            <person name="Jogler C."/>
        </authorList>
    </citation>
    <scope>NUCLEOTIDE SEQUENCE [LARGE SCALE GENOMIC DNA]</scope>
    <source>
        <strain evidence="3 4">Mal4</strain>
    </source>
</reference>
<proteinExistence type="predicted"/>
<dbReference type="EMBL" id="CP036275">
    <property type="protein sequence ID" value="QDU36925.1"/>
    <property type="molecule type" value="Genomic_DNA"/>
</dbReference>
<dbReference type="AlphaFoldDB" id="A0A517Z377"/>